<feature type="transmembrane region" description="Helical" evidence="2">
    <location>
        <begin position="408"/>
        <end position="426"/>
    </location>
</feature>
<gene>
    <name evidence="4" type="ORF">SAMN05444682_106223</name>
</gene>
<feature type="domain" description="Signal transduction histidine kinase internal region" evidence="3">
    <location>
        <begin position="460"/>
        <end position="538"/>
    </location>
</feature>
<dbReference type="AlphaFoldDB" id="A0A1I3M2B0"/>
<sequence length="671" mass="76641">MKLNWLPGIMIAVIIGFSIVFSFNAVAQQLDSLELLLKNSPVDSAYVENELTVSRLYHRQGQHGDRCMELAAEAVQHAVDLGDTYLYAKTLDNLGLLYRYHQYYAQAIPLHQKAFDLTEKLDIPPLSKMIFANNTGVAARHNGNFDVSVAYYLKALSIAEKEQDHKNQEIANNGLGIALMNIPRREQEALAHLRRALEIAKASNNMLGQAMNYLSIGSYYDEIGDHKVARDYLFKLKRLNDQMEDKNGIAITLEAIGNSYLMENKDLQTAKAYFERSLQLYEQLNNPLGQATVLSSIGDVFRQRGQLNEALVAYFRAYEVGDDLQHYAMIQHTATAISGAYEEQGNTKQAFAYFRIAQQYKDSLALHQQEIAISALKHQYDFESKEAQIELLTKDKQLANAKLHRRNLIIFVMCGLFAVILGFVFFKIRMRRLKSKAAELIKQQKDARMKALYEKNLMEAEIIATRMQINPHFMFNCLGSIRFLVERKENERALNYLVNFSGFTRRVLEISHRPVHRVSDELKLLAQYLKLEKNRFDDCFSYQIKNEMDQWEERDVIPALLLQPFVENAICHGLSPSSRKEKCLRITAKSGAAHIQLLIEDNGVGLADCGTVQPGHKSMGHKITNKRIDLFNTSYQDRIQWHIENLLNADGSVGGTRVQIAIFIHLPFEHN</sequence>
<dbReference type="STRING" id="1477437.SAMN05444682_106223"/>
<dbReference type="Pfam" id="PF06580">
    <property type="entry name" value="His_kinase"/>
    <property type="match status" value="1"/>
</dbReference>
<evidence type="ECO:0000256" key="1">
    <source>
        <dbReference type="PROSITE-ProRule" id="PRU00339"/>
    </source>
</evidence>
<keyword evidence="2" id="KW-0812">Transmembrane</keyword>
<dbReference type="InterPro" id="IPR019734">
    <property type="entry name" value="TPR_rpt"/>
</dbReference>
<dbReference type="OrthoDB" id="6190788at2"/>
<evidence type="ECO:0000313" key="4">
    <source>
        <dbReference type="EMBL" id="SFI91132.1"/>
    </source>
</evidence>
<keyword evidence="2" id="KW-1133">Transmembrane helix</keyword>
<accession>A0A1I3M2B0</accession>
<dbReference type="SUPFAM" id="SSF55874">
    <property type="entry name" value="ATPase domain of HSP90 chaperone/DNA topoisomerase II/histidine kinase"/>
    <property type="match status" value="1"/>
</dbReference>
<protein>
    <submittedName>
        <fullName evidence="4">Tetratricopeptide repeat-containing protein</fullName>
    </submittedName>
</protein>
<organism evidence="4 5">
    <name type="scientific">Parapedobacter indicus</name>
    <dbReference type="NCBI Taxonomy" id="1477437"/>
    <lineage>
        <taxon>Bacteria</taxon>
        <taxon>Pseudomonadati</taxon>
        <taxon>Bacteroidota</taxon>
        <taxon>Sphingobacteriia</taxon>
        <taxon>Sphingobacteriales</taxon>
        <taxon>Sphingobacteriaceae</taxon>
        <taxon>Parapedobacter</taxon>
    </lineage>
</organism>
<dbReference type="PANTHER" id="PTHR34220:SF7">
    <property type="entry name" value="SENSOR HISTIDINE KINASE YPDA"/>
    <property type="match status" value="1"/>
</dbReference>
<proteinExistence type="predicted"/>
<dbReference type="PANTHER" id="PTHR34220">
    <property type="entry name" value="SENSOR HISTIDINE KINASE YPDA"/>
    <property type="match status" value="1"/>
</dbReference>
<evidence type="ECO:0000313" key="5">
    <source>
        <dbReference type="Proteomes" id="UP000198670"/>
    </source>
</evidence>
<keyword evidence="1" id="KW-0802">TPR repeat</keyword>
<dbReference type="InterPro" id="IPR010559">
    <property type="entry name" value="Sig_transdc_His_kin_internal"/>
</dbReference>
<dbReference type="Pfam" id="PF13424">
    <property type="entry name" value="TPR_12"/>
    <property type="match status" value="2"/>
</dbReference>
<dbReference type="Gene3D" id="1.25.40.10">
    <property type="entry name" value="Tetratricopeptide repeat domain"/>
    <property type="match status" value="2"/>
</dbReference>
<feature type="repeat" description="TPR" evidence="1">
    <location>
        <begin position="291"/>
        <end position="324"/>
    </location>
</feature>
<keyword evidence="5" id="KW-1185">Reference proteome</keyword>
<dbReference type="EMBL" id="FOQO01000006">
    <property type="protein sequence ID" value="SFI91132.1"/>
    <property type="molecule type" value="Genomic_DNA"/>
</dbReference>
<dbReference type="InterPro" id="IPR011990">
    <property type="entry name" value="TPR-like_helical_dom_sf"/>
</dbReference>
<dbReference type="GO" id="GO:0000155">
    <property type="term" value="F:phosphorelay sensor kinase activity"/>
    <property type="evidence" value="ECO:0007669"/>
    <property type="project" value="InterPro"/>
</dbReference>
<evidence type="ECO:0000259" key="3">
    <source>
        <dbReference type="Pfam" id="PF06580"/>
    </source>
</evidence>
<dbReference type="InterPro" id="IPR050640">
    <property type="entry name" value="Bact_2-comp_sensor_kinase"/>
</dbReference>
<dbReference type="SUPFAM" id="SSF48452">
    <property type="entry name" value="TPR-like"/>
    <property type="match status" value="2"/>
</dbReference>
<dbReference type="Proteomes" id="UP000198670">
    <property type="component" value="Unassembled WGS sequence"/>
</dbReference>
<keyword evidence="2" id="KW-0472">Membrane</keyword>
<dbReference type="Pfam" id="PF13374">
    <property type="entry name" value="TPR_10"/>
    <property type="match status" value="1"/>
</dbReference>
<reference evidence="4 5" key="1">
    <citation type="submission" date="2016-10" db="EMBL/GenBank/DDBJ databases">
        <authorList>
            <person name="de Groot N.N."/>
        </authorList>
    </citation>
    <scope>NUCLEOTIDE SEQUENCE [LARGE SCALE GENOMIC DNA]</scope>
    <source>
        <strain evidence="4 5">RK1</strain>
    </source>
</reference>
<dbReference type="RefSeq" id="WP_090627707.1">
    <property type="nucleotide sequence ID" value="NZ_FOQO01000006.1"/>
</dbReference>
<name>A0A1I3M2B0_9SPHI</name>
<dbReference type="SMART" id="SM00028">
    <property type="entry name" value="TPR"/>
    <property type="match status" value="5"/>
</dbReference>
<dbReference type="Gene3D" id="3.30.565.10">
    <property type="entry name" value="Histidine kinase-like ATPase, C-terminal domain"/>
    <property type="match status" value="1"/>
</dbReference>
<dbReference type="GO" id="GO:0016020">
    <property type="term" value="C:membrane"/>
    <property type="evidence" value="ECO:0007669"/>
    <property type="project" value="InterPro"/>
</dbReference>
<evidence type="ECO:0000256" key="2">
    <source>
        <dbReference type="SAM" id="Phobius"/>
    </source>
</evidence>
<dbReference type="PROSITE" id="PS50005">
    <property type="entry name" value="TPR"/>
    <property type="match status" value="1"/>
</dbReference>
<dbReference type="InterPro" id="IPR036890">
    <property type="entry name" value="HATPase_C_sf"/>
</dbReference>